<dbReference type="EMBL" id="GBXM01020221">
    <property type="protein sequence ID" value="JAH88356.1"/>
    <property type="molecule type" value="Transcribed_RNA"/>
</dbReference>
<accession>A0A0E9WDI6</accession>
<dbReference type="AlphaFoldDB" id="A0A0E9WDI6"/>
<reference evidence="1" key="1">
    <citation type="submission" date="2014-11" db="EMBL/GenBank/DDBJ databases">
        <authorList>
            <person name="Amaro Gonzalez C."/>
        </authorList>
    </citation>
    <scope>NUCLEOTIDE SEQUENCE</scope>
</reference>
<protein>
    <submittedName>
        <fullName evidence="1">Uncharacterized protein</fullName>
    </submittedName>
</protein>
<name>A0A0E9WDI6_ANGAN</name>
<proteinExistence type="predicted"/>
<reference evidence="1" key="2">
    <citation type="journal article" date="2015" name="Fish Shellfish Immunol.">
        <title>Early steps in the European eel (Anguilla anguilla)-Vibrio vulnificus interaction in the gills: Role of the RtxA13 toxin.</title>
        <authorList>
            <person name="Callol A."/>
            <person name="Pajuelo D."/>
            <person name="Ebbesson L."/>
            <person name="Teles M."/>
            <person name="MacKenzie S."/>
            <person name="Amaro C."/>
        </authorList>
    </citation>
    <scope>NUCLEOTIDE SEQUENCE</scope>
</reference>
<organism evidence="1">
    <name type="scientific">Anguilla anguilla</name>
    <name type="common">European freshwater eel</name>
    <name type="synonym">Muraena anguilla</name>
    <dbReference type="NCBI Taxonomy" id="7936"/>
    <lineage>
        <taxon>Eukaryota</taxon>
        <taxon>Metazoa</taxon>
        <taxon>Chordata</taxon>
        <taxon>Craniata</taxon>
        <taxon>Vertebrata</taxon>
        <taxon>Euteleostomi</taxon>
        <taxon>Actinopterygii</taxon>
        <taxon>Neopterygii</taxon>
        <taxon>Teleostei</taxon>
        <taxon>Anguilliformes</taxon>
        <taxon>Anguillidae</taxon>
        <taxon>Anguilla</taxon>
    </lineage>
</organism>
<sequence>MSFFEIAKIIINTNQRVTN</sequence>
<evidence type="ECO:0000313" key="1">
    <source>
        <dbReference type="EMBL" id="JAH88356.1"/>
    </source>
</evidence>